<comment type="cofactor">
    <cofactor evidence="7">
        <name>Zn(2+)</name>
        <dbReference type="ChEBI" id="CHEBI:29105"/>
    </cofactor>
    <text evidence="7">Binds 1 zinc ion per subunit.</text>
</comment>
<evidence type="ECO:0000256" key="5">
    <source>
        <dbReference type="ARBA" id="ARBA00023239"/>
    </source>
</evidence>
<evidence type="ECO:0000256" key="8">
    <source>
        <dbReference type="RuleBase" id="RU003956"/>
    </source>
</evidence>
<comment type="function">
    <text evidence="8">Reversible hydration of carbon dioxide.</text>
</comment>
<name>A0A212IUQ7_9PROT</name>
<evidence type="ECO:0000256" key="7">
    <source>
        <dbReference type="PIRSR" id="PIRSR601765-1"/>
    </source>
</evidence>
<dbReference type="EC" id="4.2.1.1" evidence="2 8"/>
<keyword evidence="3 7" id="KW-0479">Metal-binding</keyword>
<evidence type="ECO:0000256" key="3">
    <source>
        <dbReference type="ARBA" id="ARBA00022723"/>
    </source>
</evidence>
<feature type="binding site" evidence="7">
    <location>
        <position position="102"/>
    </location>
    <ligand>
        <name>Zn(2+)</name>
        <dbReference type="ChEBI" id="CHEBI:29105"/>
    </ligand>
</feature>
<evidence type="ECO:0000256" key="6">
    <source>
        <dbReference type="ARBA" id="ARBA00048348"/>
    </source>
</evidence>
<feature type="binding site" evidence="7">
    <location>
        <position position="41"/>
    </location>
    <ligand>
        <name>Zn(2+)</name>
        <dbReference type="ChEBI" id="CHEBI:29105"/>
    </ligand>
</feature>
<feature type="binding site" evidence="7">
    <location>
        <position position="43"/>
    </location>
    <ligand>
        <name>Zn(2+)</name>
        <dbReference type="ChEBI" id="CHEBI:29105"/>
    </ligand>
</feature>
<keyword evidence="4 7" id="KW-0862">Zinc</keyword>
<dbReference type="SUPFAM" id="SSF53056">
    <property type="entry name" value="beta-carbonic anhydrase, cab"/>
    <property type="match status" value="1"/>
</dbReference>
<dbReference type="InterPro" id="IPR015892">
    <property type="entry name" value="Carbonic_anhydrase_CS"/>
</dbReference>
<dbReference type="InterPro" id="IPR036874">
    <property type="entry name" value="Carbonic_anhydrase_sf"/>
</dbReference>
<evidence type="ECO:0000256" key="2">
    <source>
        <dbReference type="ARBA" id="ARBA00012925"/>
    </source>
</evidence>
<dbReference type="GO" id="GO:0004089">
    <property type="term" value="F:carbonate dehydratase activity"/>
    <property type="evidence" value="ECO:0007669"/>
    <property type="project" value="UniProtKB-UniRule"/>
</dbReference>
<dbReference type="PANTHER" id="PTHR11002:SF76">
    <property type="entry name" value="CARBONIC ANHYDRASE"/>
    <property type="match status" value="1"/>
</dbReference>
<keyword evidence="5 8" id="KW-0456">Lyase</keyword>
<dbReference type="SMART" id="SM00947">
    <property type="entry name" value="Pro_CA"/>
    <property type="match status" value="1"/>
</dbReference>
<sequence length="194" mass="20768">MTEIDKLLDGFAAFRAATFETARFRALAREGQKPRLLVIACSDSRVDPAILFGAQPGELFVVRNVANLVPPYQPDGHYHGTSAAIEFAVRDLGVAGIVVLGHSSCGGIAALGAEGGAAREFVGPWMSLAAHACAHRGGAAREQASIRRSIENLRSFPWIAERETAGALALHGWWFDLEEGRLWTLDGEGFSPLA</sequence>
<dbReference type="Pfam" id="PF00484">
    <property type="entry name" value="Pro_CA"/>
    <property type="match status" value="1"/>
</dbReference>
<comment type="catalytic activity">
    <reaction evidence="6 8">
        <text>hydrogencarbonate + H(+) = CO2 + H2O</text>
        <dbReference type="Rhea" id="RHEA:10748"/>
        <dbReference type="ChEBI" id="CHEBI:15377"/>
        <dbReference type="ChEBI" id="CHEBI:15378"/>
        <dbReference type="ChEBI" id="CHEBI:16526"/>
        <dbReference type="ChEBI" id="CHEBI:17544"/>
        <dbReference type="EC" id="4.2.1.1"/>
    </reaction>
</comment>
<evidence type="ECO:0000313" key="9">
    <source>
        <dbReference type="EMBL" id="SBV90913.1"/>
    </source>
</evidence>
<organism evidence="9">
    <name type="scientific">uncultured Alphaproteobacteria bacterium</name>
    <dbReference type="NCBI Taxonomy" id="91750"/>
    <lineage>
        <taxon>Bacteria</taxon>
        <taxon>Pseudomonadati</taxon>
        <taxon>Pseudomonadota</taxon>
        <taxon>Alphaproteobacteria</taxon>
        <taxon>environmental samples</taxon>
    </lineage>
</organism>
<dbReference type="PROSITE" id="PS00704">
    <property type="entry name" value="PROK_CO2_ANHYDRASE_1"/>
    <property type="match status" value="1"/>
</dbReference>
<gene>
    <name evidence="9" type="primary">cynT</name>
    <name evidence="9" type="ORF">KL86APRO_10060</name>
</gene>
<dbReference type="PROSITE" id="PS00705">
    <property type="entry name" value="PROK_CO2_ANHYDRASE_2"/>
    <property type="match status" value="1"/>
</dbReference>
<dbReference type="GO" id="GO:0008270">
    <property type="term" value="F:zinc ion binding"/>
    <property type="evidence" value="ECO:0007669"/>
    <property type="project" value="UniProtKB-UniRule"/>
</dbReference>
<protein>
    <recommendedName>
        <fullName evidence="2 8">Carbonic anhydrase</fullName>
        <ecNumber evidence="2 8">4.2.1.1</ecNumber>
    </recommendedName>
    <alternativeName>
        <fullName evidence="8">Carbonate dehydratase</fullName>
    </alternativeName>
</protein>
<comment type="similarity">
    <text evidence="1 8">Belongs to the beta-class carbonic anhydrase family.</text>
</comment>
<reference evidence="9" key="1">
    <citation type="submission" date="2016-04" db="EMBL/GenBank/DDBJ databases">
        <authorList>
            <person name="Evans L.H."/>
            <person name="Alamgir A."/>
            <person name="Owens N."/>
            <person name="Weber N.D."/>
            <person name="Virtaneva K."/>
            <person name="Barbian K."/>
            <person name="Babar A."/>
            <person name="Rosenke K."/>
        </authorList>
    </citation>
    <scope>NUCLEOTIDE SEQUENCE</scope>
    <source>
        <strain evidence="9">86</strain>
    </source>
</reference>
<accession>A0A212IUQ7</accession>
<dbReference type="InterPro" id="IPR001765">
    <property type="entry name" value="Carbonic_anhydrase"/>
</dbReference>
<evidence type="ECO:0000256" key="1">
    <source>
        <dbReference type="ARBA" id="ARBA00006217"/>
    </source>
</evidence>
<evidence type="ECO:0000256" key="4">
    <source>
        <dbReference type="ARBA" id="ARBA00022833"/>
    </source>
</evidence>
<dbReference type="GO" id="GO:0015976">
    <property type="term" value="P:carbon utilization"/>
    <property type="evidence" value="ECO:0007669"/>
    <property type="project" value="InterPro"/>
</dbReference>
<feature type="binding site" evidence="7">
    <location>
        <position position="105"/>
    </location>
    <ligand>
        <name>Zn(2+)</name>
        <dbReference type="ChEBI" id="CHEBI:29105"/>
    </ligand>
</feature>
<dbReference type="AlphaFoldDB" id="A0A212IUQ7"/>
<dbReference type="PANTHER" id="PTHR11002">
    <property type="entry name" value="CARBONIC ANHYDRASE"/>
    <property type="match status" value="1"/>
</dbReference>
<dbReference type="EMBL" id="FLUO01000001">
    <property type="protein sequence ID" value="SBV90913.1"/>
    <property type="molecule type" value="Genomic_DNA"/>
</dbReference>
<dbReference type="Gene3D" id="3.40.1050.10">
    <property type="entry name" value="Carbonic anhydrase"/>
    <property type="match status" value="1"/>
</dbReference>
<proteinExistence type="inferred from homology"/>